<dbReference type="AlphaFoldDB" id="A0A8C5DHE1"/>
<dbReference type="Proteomes" id="UP000694680">
    <property type="component" value="Chromosome 3"/>
</dbReference>
<dbReference type="GO" id="GO:0005813">
    <property type="term" value="C:centrosome"/>
    <property type="evidence" value="ECO:0007669"/>
    <property type="project" value="UniProtKB-SubCell"/>
</dbReference>
<proteinExistence type="predicted"/>
<name>A0A8C5DHE1_GOUWI</name>
<evidence type="ECO:0000256" key="2">
    <source>
        <dbReference type="ARBA" id="ARBA00022490"/>
    </source>
</evidence>
<reference evidence="6" key="1">
    <citation type="submission" date="2020-06" db="EMBL/GenBank/DDBJ databases">
        <authorList>
            <consortium name="Wellcome Sanger Institute Data Sharing"/>
        </authorList>
    </citation>
    <scope>NUCLEOTIDE SEQUENCE [LARGE SCALE GENOMIC DNA]</scope>
</reference>
<reference evidence="6" key="2">
    <citation type="submission" date="2025-08" db="UniProtKB">
        <authorList>
            <consortium name="Ensembl"/>
        </authorList>
    </citation>
    <scope>IDENTIFICATION</scope>
</reference>
<evidence type="ECO:0000313" key="6">
    <source>
        <dbReference type="Ensembl" id="ENSGWIP00000006945.1"/>
    </source>
</evidence>
<feature type="coiled-coil region" evidence="5">
    <location>
        <begin position="482"/>
        <end position="559"/>
    </location>
</feature>
<feature type="coiled-coil region" evidence="5">
    <location>
        <begin position="75"/>
        <end position="127"/>
    </location>
</feature>
<organism evidence="6 7">
    <name type="scientific">Gouania willdenowi</name>
    <name type="common">Blunt-snouted clingfish</name>
    <name type="synonym">Lepadogaster willdenowi</name>
    <dbReference type="NCBI Taxonomy" id="441366"/>
    <lineage>
        <taxon>Eukaryota</taxon>
        <taxon>Metazoa</taxon>
        <taxon>Chordata</taxon>
        <taxon>Craniata</taxon>
        <taxon>Vertebrata</taxon>
        <taxon>Euteleostomi</taxon>
        <taxon>Actinopterygii</taxon>
        <taxon>Neopterygii</taxon>
        <taxon>Teleostei</taxon>
        <taxon>Neoteleostei</taxon>
        <taxon>Acanthomorphata</taxon>
        <taxon>Ovalentaria</taxon>
        <taxon>Blenniimorphae</taxon>
        <taxon>Blenniiformes</taxon>
        <taxon>Gobiesocoidei</taxon>
        <taxon>Gobiesocidae</taxon>
        <taxon>Gobiesocinae</taxon>
        <taxon>Gouania</taxon>
    </lineage>
</organism>
<dbReference type="GO" id="GO:0005794">
    <property type="term" value="C:Golgi apparatus"/>
    <property type="evidence" value="ECO:0007669"/>
    <property type="project" value="TreeGrafter"/>
</dbReference>
<evidence type="ECO:0000256" key="5">
    <source>
        <dbReference type="SAM" id="Coils"/>
    </source>
</evidence>
<feature type="coiled-coil region" evidence="5">
    <location>
        <begin position="356"/>
        <end position="444"/>
    </location>
</feature>
<evidence type="ECO:0000256" key="1">
    <source>
        <dbReference type="ARBA" id="ARBA00004300"/>
    </source>
</evidence>
<accession>A0A8C5DHE1</accession>
<dbReference type="PANTHER" id="PTHR23170">
    <property type="entry name" value="NY-REN-58 ANTIGEN"/>
    <property type="match status" value="1"/>
</dbReference>
<protein>
    <submittedName>
        <fullName evidence="6">Centrosomal protein 83</fullName>
    </submittedName>
</protein>
<keyword evidence="2" id="KW-0963">Cytoplasm</keyword>
<keyword evidence="3 5" id="KW-0175">Coiled coil</keyword>
<comment type="subcellular location">
    <subcellularLocation>
        <location evidence="1">Cytoplasm</location>
        <location evidence="1">Cytoskeleton</location>
        <location evidence="1">Microtubule organizing center</location>
        <location evidence="1">Centrosome</location>
    </subcellularLocation>
</comment>
<reference evidence="6" key="3">
    <citation type="submission" date="2025-09" db="UniProtKB">
        <authorList>
            <consortium name="Ensembl"/>
        </authorList>
    </citation>
    <scope>IDENTIFICATION</scope>
</reference>
<dbReference type="InterPro" id="IPR052116">
    <property type="entry name" value="Centro_Cilium_Assembly"/>
</dbReference>
<sequence>MSPSLSSTGDMTSIGLSDTIPVLQNLEPGMGKRAAMLGLSAGLEGAELELQKMLIDERMKSENHKTNYQILKTEHSCLQDEFTRVQSELRRLQSDQQSEQEKVKLLFAELQGELLDKTRELEDLRLLVMTPQRLELLRAQVQQEMEAPVRERFNMLDTEPEYNRVRYDYTILKSQFDHQTNEHARVLEDRRIRYEAEIGRLEKDREELVTQYQESDILRDGKRVETLLREKAQLHLRMKGLEAEVAELQAQKESSGQQAERCQTLVCRCVSNWSGWRVSWVLSCEQSILLSGKLHKAEREVSSLCSQYDKLESLKYSHKMEMATVKLDCARAKGEMERERDTLQRQIDGTHLQTDVEVVTAALERHKEVLVETQRETARRVQCAREEELRKSAALLEEKLELEHRLASIEHQRALQEASDHNLKEDWEERLRRVQQSEECARKELHNLRCVFLMLACVCCHKVLHAIIGQNNISKVSSLLQLERLSRSESDLKETKQRLQQVSERLREELRAALAQAEKSQDEAERLMEQRQVEWFQEEHKLQQREAELQQKYSHVKEKLQRAAMAQKKVELTAHTILGLFFPDSSFVFLRQLDEQPKLRRRLKELQQRLTEFHQLLLSDPGTLLTSSAAPLLGLGSDSLSIINPVSRHSHIRSFSPAVKSLRILTIRIKGQCLII</sequence>
<feature type="coiled-coil region" evidence="5">
    <location>
        <begin position="184"/>
        <end position="258"/>
    </location>
</feature>
<keyword evidence="4" id="KW-0206">Cytoskeleton</keyword>
<evidence type="ECO:0000256" key="4">
    <source>
        <dbReference type="ARBA" id="ARBA00023212"/>
    </source>
</evidence>
<dbReference type="GO" id="GO:0005814">
    <property type="term" value="C:centriole"/>
    <property type="evidence" value="ECO:0007669"/>
    <property type="project" value="TreeGrafter"/>
</dbReference>
<keyword evidence="7" id="KW-1185">Reference proteome</keyword>
<dbReference type="GO" id="GO:0051660">
    <property type="term" value="P:establishment of centrosome localization"/>
    <property type="evidence" value="ECO:0007669"/>
    <property type="project" value="TreeGrafter"/>
</dbReference>
<dbReference type="Ensembl" id="ENSGWIT00000007689.1">
    <property type="protein sequence ID" value="ENSGWIP00000006945.1"/>
    <property type="gene ID" value="ENSGWIG00000004003.1"/>
</dbReference>
<dbReference type="PANTHER" id="PTHR23170:SF2">
    <property type="entry name" value="CENTROSOMAL PROTEIN OF 83 KDA"/>
    <property type="match status" value="1"/>
</dbReference>
<dbReference type="GO" id="GO:0060271">
    <property type="term" value="P:cilium assembly"/>
    <property type="evidence" value="ECO:0007669"/>
    <property type="project" value="TreeGrafter"/>
</dbReference>
<dbReference type="GO" id="GO:0097539">
    <property type="term" value="C:ciliary transition fiber"/>
    <property type="evidence" value="ECO:0007669"/>
    <property type="project" value="TreeGrafter"/>
</dbReference>
<evidence type="ECO:0000313" key="7">
    <source>
        <dbReference type="Proteomes" id="UP000694680"/>
    </source>
</evidence>
<evidence type="ECO:0000256" key="3">
    <source>
        <dbReference type="ARBA" id="ARBA00023054"/>
    </source>
</evidence>